<evidence type="ECO:0000256" key="6">
    <source>
        <dbReference type="ARBA" id="ARBA00012707"/>
    </source>
</evidence>
<dbReference type="InterPro" id="IPR010766">
    <property type="entry name" value="DRTGG"/>
</dbReference>
<comment type="subcellular location">
    <subcellularLocation>
        <location evidence="1 12">Cytoplasm</location>
    </subcellularLocation>
</comment>
<proteinExistence type="inferred from homology"/>
<dbReference type="PANTHER" id="PTHR43356:SF3">
    <property type="entry name" value="PHOSPHATE ACETYLTRANSFERASE"/>
    <property type="match status" value="1"/>
</dbReference>
<evidence type="ECO:0000256" key="3">
    <source>
        <dbReference type="ARBA" id="ARBA00008756"/>
    </source>
</evidence>
<feature type="domain" description="DRTGG" evidence="14">
    <location>
        <begin position="233"/>
        <end position="344"/>
    </location>
</feature>
<dbReference type="GO" id="GO:0008959">
    <property type="term" value="F:phosphate acetyltransferase activity"/>
    <property type="evidence" value="ECO:0007669"/>
    <property type="project" value="UniProtKB-EC"/>
</dbReference>
<comment type="similarity">
    <text evidence="4 12">In the N-terminal section; belongs to the CobB/CobQ family.</text>
</comment>
<dbReference type="InterPro" id="IPR042112">
    <property type="entry name" value="P_AcTrfase_dom2"/>
</dbReference>
<keyword evidence="16" id="KW-1185">Reference proteome</keyword>
<dbReference type="InterPro" id="IPR002505">
    <property type="entry name" value="PTA_PTB"/>
</dbReference>
<comment type="similarity">
    <text evidence="3 12">In the C-terminal section; belongs to the phosphate acetyltransferase and butyryltransferase family.</text>
</comment>
<dbReference type="Proteomes" id="UP000219020">
    <property type="component" value="Unassembled WGS sequence"/>
</dbReference>
<organism evidence="15 16">
    <name type="scientific">Candidatus Enterovibrio escicola</name>
    <dbReference type="NCBI Taxonomy" id="1927127"/>
    <lineage>
        <taxon>Bacteria</taxon>
        <taxon>Pseudomonadati</taxon>
        <taxon>Pseudomonadota</taxon>
        <taxon>Gammaproteobacteria</taxon>
        <taxon>Vibrionales</taxon>
        <taxon>Vibrionaceae</taxon>
        <taxon>Enterovibrio</taxon>
    </lineage>
</organism>
<dbReference type="SUPFAM" id="SSF75138">
    <property type="entry name" value="HprK N-terminal domain-like"/>
    <property type="match status" value="1"/>
</dbReference>
<dbReference type="Gene3D" id="3.40.50.300">
    <property type="entry name" value="P-loop containing nucleotide triphosphate hydrolases"/>
    <property type="match status" value="1"/>
</dbReference>
<dbReference type="InterPro" id="IPR028979">
    <property type="entry name" value="Ser_kin/Pase_Hpr-like_N_sf"/>
</dbReference>
<comment type="catalytic activity">
    <reaction evidence="12">
        <text>acetyl-CoA + phosphate = acetyl phosphate + CoA</text>
        <dbReference type="Rhea" id="RHEA:19521"/>
        <dbReference type="ChEBI" id="CHEBI:22191"/>
        <dbReference type="ChEBI" id="CHEBI:43474"/>
        <dbReference type="ChEBI" id="CHEBI:57287"/>
        <dbReference type="ChEBI" id="CHEBI:57288"/>
        <dbReference type="EC" id="2.3.1.8"/>
    </reaction>
</comment>
<dbReference type="EC" id="2.3.1.8" evidence="6 12"/>
<dbReference type="Pfam" id="PF01515">
    <property type="entry name" value="PTA_PTB"/>
    <property type="match status" value="1"/>
</dbReference>
<dbReference type="PIRSF" id="PIRSF006107">
    <property type="entry name" value="PhpActrans_proteobac"/>
    <property type="match status" value="1"/>
</dbReference>
<sequence length="718" mass="77723">MSRTIMIIPIGAGVGMTSISLGVLRALEHTGVRVSFFKPIAQSRHGSNQPDLTTAIIESNSDMKVASPLSMSSAEKLIRTDKTDVLMEEIIARFQRAIANTDVTVIEGLVPTRNHPFANQVNYEIAKTLDAEIVFVARPSTDNLAQLKEHIEIAVSNFGGSKNKYIAGVIINKHNAPVDEHGRTRPDLSDIFDGPTAARPTNVEVMEIFNTSPIRVLGCVPWSIDLIATRASDLAAHLNAEIINAGEIKTRRIKSVTFCARSIPNMVEHFRPGSLLVTSADRPDVIVAACLAVMNGLEIGALLLTGGYSMPEQLYGLCARAFESGLPVFTTKGNTWQTSLHLQSFSLEVPSDDKERVEFVKEHVASHVDSHWITSLSEGSTRERRLSPPAFRYQLTELARKASKRIVLPEGDEPRTVKAATICAKRKIAECVLLGNPEIIKRVAEQQGVTLGDGITIIDPDTVREKYVARLVELRKNAGMTEVVAREQLKDTVVLGTMMLESNEVSGLVSGAIHTTANTIRPPLQIIKTSPGSSLVSSVFFMLLPEQVLVYGDCAINPDPNAEQLAEIAIQSADSAKAFGIEPRVAMISYSTGTSGQGVDVEKVREATLIAHQKRPDLIIDGPLQYDAAIMENVAASKAPNSPVAGKATVFIFPDLNTGNTTYKAVQRSAELVSIGPMLQGMRKPVNDLSRGALIDDIVYTVALTAIQAQQAEDTASE</sequence>
<dbReference type="AlphaFoldDB" id="A0A2A5SZS2"/>
<evidence type="ECO:0000256" key="5">
    <source>
        <dbReference type="ARBA" id="ARBA00011643"/>
    </source>
</evidence>
<keyword evidence="9 12" id="KW-0808">Transferase</keyword>
<gene>
    <name evidence="15" type="ORF">BTN49_2953</name>
</gene>
<dbReference type="SUPFAM" id="SSF53659">
    <property type="entry name" value="Isocitrate/Isopropylmalate dehydrogenase-like"/>
    <property type="match status" value="1"/>
</dbReference>
<dbReference type="InterPro" id="IPR004614">
    <property type="entry name" value="P_AcTrfase"/>
</dbReference>
<evidence type="ECO:0000313" key="16">
    <source>
        <dbReference type="Proteomes" id="UP000219020"/>
    </source>
</evidence>
<accession>A0A2A5SZS2</accession>
<dbReference type="NCBIfam" id="NF007233">
    <property type="entry name" value="PRK09653.1"/>
    <property type="match status" value="1"/>
</dbReference>
<feature type="domain" description="Phosphate acetyl/butaryl transferase" evidence="13">
    <location>
        <begin position="391"/>
        <end position="706"/>
    </location>
</feature>
<evidence type="ECO:0000259" key="13">
    <source>
        <dbReference type="Pfam" id="PF01515"/>
    </source>
</evidence>
<dbReference type="InterPro" id="IPR042113">
    <property type="entry name" value="P_AcTrfase_dom1"/>
</dbReference>
<dbReference type="GO" id="GO:0006085">
    <property type="term" value="P:acetyl-CoA biosynthetic process"/>
    <property type="evidence" value="ECO:0007669"/>
    <property type="project" value="UniProtKB-UniPathway"/>
</dbReference>
<evidence type="ECO:0000256" key="4">
    <source>
        <dbReference type="ARBA" id="ARBA00009786"/>
    </source>
</evidence>
<keyword evidence="10 12" id="KW-0012">Acyltransferase</keyword>
<dbReference type="Gene3D" id="3.40.50.10750">
    <property type="entry name" value="Isocitrate/Isopropylmalate dehydrogenase-like"/>
    <property type="match status" value="1"/>
</dbReference>
<evidence type="ECO:0000256" key="7">
    <source>
        <dbReference type="ARBA" id="ARBA00021528"/>
    </source>
</evidence>
<reference evidence="16" key="1">
    <citation type="submission" date="2017-04" db="EMBL/GenBank/DDBJ databases">
        <title>Genome evolution of the luminous symbionts of deep sea anglerfish.</title>
        <authorList>
            <person name="Hendry T.A."/>
        </authorList>
    </citation>
    <scope>NUCLEOTIDE SEQUENCE [LARGE SCALE GENOMIC DNA]</scope>
</reference>
<dbReference type="Gene3D" id="3.40.1390.20">
    <property type="entry name" value="HprK N-terminal domain-like"/>
    <property type="match status" value="1"/>
</dbReference>
<name>A0A2A5SZS2_9GAMM</name>
<dbReference type="InterPro" id="IPR016475">
    <property type="entry name" value="P-Actrans_bac"/>
</dbReference>
<evidence type="ECO:0000256" key="9">
    <source>
        <dbReference type="ARBA" id="ARBA00022679"/>
    </source>
</evidence>
<dbReference type="NCBIfam" id="NF004167">
    <property type="entry name" value="PRK05632.1"/>
    <property type="match status" value="1"/>
</dbReference>
<dbReference type="UniPathway" id="UPA00340">
    <property type="reaction ID" value="UER00459"/>
</dbReference>
<keyword evidence="8 12" id="KW-0963">Cytoplasm</keyword>
<evidence type="ECO:0000256" key="10">
    <source>
        <dbReference type="ARBA" id="ARBA00023315"/>
    </source>
</evidence>
<dbReference type="NCBIfam" id="TIGR00651">
    <property type="entry name" value="pta"/>
    <property type="match status" value="1"/>
</dbReference>
<dbReference type="SUPFAM" id="SSF52540">
    <property type="entry name" value="P-loop containing nucleoside triphosphate hydrolases"/>
    <property type="match status" value="1"/>
</dbReference>
<evidence type="ECO:0000256" key="11">
    <source>
        <dbReference type="ARBA" id="ARBA00031108"/>
    </source>
</evidence>
<dbReference type="Gene3D" id="3.40.50.10950">
    <property type="match status" value="1"/>
</dbReference>
<protein>
    <recommendedName>
        <fullName evidence="7 12">Phosphate acetyltransferase</fullName>
        <ecNumber evidence="6 12">2.3.1.8</ecNumber>
    </recommendedName>
    <alternativeName>
        <fullName evidence="11 12">Phosphotransacetylase</fullName>
    </alternativeName>
</protein>
<comment type="subunit">
    <text evidence="5">Homohexamer.</text>
</comment>
<evidence type="ECO:0000256" key="12">
    <source>
        <dbReference type="PIRNR" id="PIRNR006107"/>
    </source>
</evidence>
<evidence type="ECO:0000256" key="1">
    <source>
        <dbReference type="ARBA" id="ARBA00004496"/>
    </source>
</evidence>
<dbReference type="GO" id="GO:0005737">
    <property type="term" value="C:cytoplasm"/>
    <property type="evidence" value="ECO:0007669"/>
    <property type="project" value="UniProtKB-SubCell"/>
</dbReference>
<comment type="caution">
    <text evidence="15">The sequence shown here is derived from an EMBL/GenBank/DDBJ whole genome shotgun (WGS) entry which is preliminary data.</text>
</comment>
<evidence type="ECO:0000256" key="8">
    <source>
        <dbReference type="ARBA" id="ARBA00022490"/>
    </source>
</evidence>
<dbReference type="FunFam" id="3.40.50.10750:FF:000001">
    <property type="entry name" value="Phosphate acetyltransferase"/>
    <property type="match status" value="1"/>
</dbReference>
<comment type="pathway">
    <text evidence="2 12">Metabolic intermediate biosynthesis; acetyl-CoA biosynthesis; acetyl-CoA from acetate: step 2/2.</text>
</comment>
<evidence type="ECO:0000256" key="2">
    <source>
        <dbReference type="ARBA" id="ARBA00004989"/>
    </source>
</evidence>
<dbReference type="InterPro" id="IPR027417">
    <property type="entry name" value="P-loop_NTPase"/>
</dbReference>
<comment type="function">
    <text evidence="12">Involved in acetate metabolism.</text>
</comment>
<dbReference type="EMBL" id="NBYY01000034">
    <property type="protein sequence ID" value="PCS21414.1"/>
    <property type="molecule type" value="Genomic_DNA"/>
</dbReference>
<dbReference type="InterPro" id="IPR050500">
    <property type="entry name" value="Phos_Acetyltrans/Butyryltrans"/>
</dbReference>
<comment type="domain">
    <text evidence="12">The N-terminal region seems to be important for proper quaternary structure. The C-terminal region contains the substrate-binding site.</text>
</comment>
<evidence type="ECO:0000259" key="14">
    <source>
        <dbReference type="Pfam" id="PF07085"/>
    </source>
</evidence>
<evidence type="ECO:0000313" key="15">
    <source>
        <dbReference type="EMBL" id="PCS21414.1"/>
    </source>
</evidence>
<dbReference type="CDD" id="cd03109">
    <property type="entry name" value="DTBS"/>
    <property type="match status" value="1"/>
</dbReference>
<dbReference type="Pfam" id="PF07085">
    <property type="entry name" value="DRTGG"/>
    <property type="match status" value="1"/>
</dbReference>
<dbReference type="PANTHER" id="PTHR43356">
    <property type="entry name" value="PHOSPHATE ACETYLTRANSFERASE"/>
    <property type="match status" value="1"/>
</dbReference>
<dbReference type="Pfam" id="PF13500">
    <property type="entry name" value="AAA_26"/>
    <property type="match status" value="1"/>
</dbReference>